<reference evidence="2 3" key="1">
    <citation type="submission" date="2017-12" db="EMBL/GenBank/DDBJ databases">
        <title>Corynebacterium mastitidis 16-1433 Genome.</title>
        <authorList>
            <person name="Gulvik C.A."/>
        </authorList>
    </citation>
    <scope>NUCLEOTIDE SEQUENCE [LARGE SCALE GENOMIC DNA]</scope>
    <source>
        <strain evidence="2 3">16-1433</strain>
    </source>
</reference>
<feature type="domain" description="CGL2689-like C-terminal" evidence="1">
    <location>
        <begin position="135"/>
        <end position="228"/>
    </location>
</feature>
<evidence type="ECO:0000259" key="1">
    <source>
        <dbReference type="Pfam" id="PF22242"/>
    </source>
</evidence>
<dbReference type="AlphaFoldDB" id="A0A2N0X6T1"/>
<dbReference type="RefSeq" id="WP_101173855.1">
    <property type="nucleotide sequence ID" value="NZ_JBBMMG010000007.1"/>
</dbReference>
<accession>A0A2N0X6T1</accession>
<sequence length="231" mass="25245">MRVGVLRGEEPAHCAARTVAHGLAEAGHEVRDLDAAEEIAGVQMVLVEAAEEELARVALRVAPHARPEHIVLHAVPGAGLEPLEPLRRAGAVVGSLVPLFPGLWAVEYRDEVAQTVLELLVEELGGEAELVSGPRRRALATALSWMRFAYDVGREAHRELSVALEGSAHATLFSLEGEHRDPLAEVPALARQRAGMRDSGKARIFTQLARWAAERDERHDVELWAMQEEKP</sequence>
<comment type="caution">
    <text evidence="2">The sequence shown here is derived from an EMBL/GenBank/DDBJ whole genome shotgun (WGS) entry which is preliminary data.</text>
</comment>
<dbReference type="Gene3D" id="1.10.1040.40">
    <property type="match status" value="1"/>
</dbReference>
<gene>
    <name evidence="2" type="ORF">CXB45_07295</name>
</gene>
<evidence type="ECO:0000313" key="2">
    <source>
        <dbReference type="EMBL" id="PKF68422.1"/>
    </source>
</evidence>
<name>A0A2N0X6T1_9CORY</name>
<dbReference type="Proteomes" id="UP000233249">
    <property type="component" value="Unassembled WGS sequence"/>
</dbReference>
<organism evidence="2 3">
    <name type="scientific">Corynebacterium mastitidis</name>
    <dbReference type="NCBI Taxonomy" id="161890"/>
    <lineage>
        <taxon>Bacteria</taxon>
        <taxon>Bacillati</taxon>
        <taxon>Actinomycetota</taxon>
        <taxon>Actinomycetes</taxon>
        <taxon>Mycobacteriales</taxon>
        <taxon>Corynebacteriaceae</taxon>
        <taxon>Corynebacterium</taxon>
    </lineage>
</organism>
<dbReference type="STRING" id="1121365.GCA_000375365_00681"/>
<protein>
    <recommendedName>
        <fullName evidence="1">CGL2689-like C-terminal domain-containing protein</fullName>
    </recommendedName>
</protein>
<dbReference type="EMBL" id="PJAF01000019">
    <property type="protein sequence ID" value="PKF68422.1"/>
    <property type="molecule type" value="Genomic_DNA"/>
</dbReference>
<dbReference type="Gene3D" id="3.40.50.720">
    <property type="entry name" value="NAD(P)-binding Rossmann-like Domain"/>
    <property type="match status" value="1"/>
</dbReference>
<proteinExistence type="predicted"/>
<dbReference type="InterPro" id="IPR054507">
    <property type="entry name" value="CGL2689-like_C"/>
</dbReference>
<dbReference type="Pfam" id="PF22242">
    <property type="entry name" value="6PGD_like"/>
    <property type="match status" value="1"/>
</dbReference>
<evidence type="ECO:0000313" key="3">
    <source>
        <dbReference type="Proteomes" id="UP000233249"/>
    </source>
</evidence>